<keyword evidence="1" id="KW-0812">Transmembrane</keyword>
<evidence type="ECO:0000313" key="2">
    <source>
        <dbReference type="EMBL" id="GAA3764777.1"/>
    </source>
</evidence>
<accession>A0ABP7GHW2</accession>
<name>A0ABP7GHW2_9ACTN</name>
<keyword evidence="3" id="KW-1185">Reference proteome</keyword>
<evidence type="ECO:0000256" key="1">
    <source>
        <dbReference type="SAM" id="Phobius"/>
    </source>
</evidence>
<keyword evidence="1" id="KW-1133">Transmembrane helix</keyword>
<reference evidence="3" key="1">
    <citation type="journal article" date="2019" name="Int. J. Syst. Evol. Microbiol.">
        <title>The Global Catalogue of Microorganisms (GCM) 10K type strain sequencing project: providing services to taxonomists for standard genome sequencing and annotation.</title>
        <authorList>
            <consortium name="The Broad Institute Genomics Platform"/>
            <consortium name="The Broad Institute Genome Sequencing Center for Infectious Disease"/>
            <person name="Wu L."/>
            <person name="Ma J."/>
        </authorList>
    </citation>
    <scope>NUCLEOTIDE SEQUENCE [LARGE SCALE GENOMIC DNA]</scope>
    <source>
        <strain evidence="3">JCM 17137</strain>
    </source>
</reference>
<dbReference type="EMBL" id="BAABDD010000043">
    <property type="protein sequence ID" value="GAA3764777.1"/>
    <property type="molecule type" value="Genomic_DNA"/>
</dbReference>
<organism evidence="2 3">
    <name type="scientific">Salinactinospora qingdaonensis</name>
    <dbReference type="NCBI Taxonomy" id="702744"/>
    <lineage>
        <taxon>Bacteria</taxon>
        <taxon>Bacillati</taxon>
        <taxon>Actinomycetota</taxon>
        <taxon>Actinomycetes</taxon>
        <taxon>Streptosporangiales</taxon>
        <taxon>Nocardiopsidaceae</taxon>
        <taxon>Salinactinospora</taxon>
    </lineage>
</organism>
<dbReference type="Proteomes" id="UP001500908">
    <property type="component" value="Unassembled WGS sequence"/>
</dbReference>
<gene>
    <name evidence="2" type="ORF">GCM10022402_47520</name>
</gene>
<keyword evidence="1" id="KW-0472">Membrane</keyword>
<evidence type="ECO:0000313" key="3">
    <source>
        <dbReference type="Proteomes" id="UP001500908"/>
    </source>
</evidence>
<protein>
    <submittedName>
        <fullName evidence="2">Uncharacterized protein</fullName>
    </submittedName>
</protein>
<sequence length="67" mass="7424">MMDTSLRLIATVLVGFIASWIAIAILSSFDLLRAGMPLIIILATTVTCSAYMAFYIKNKNKDKNLKK</sequence>
<feature type="transmembrane region" description="Helical" evidence="1">
    <location>
        <begin position="7"/>
        <end position="29"/>
    </location>
</feature>
<comment type="caution">
    <text evidence="2">The sequence shown here is derived from an EMBL/GenBank/DDBJ whole genome shotgun (WGS) entry which is preliminary data.</text>
</comment>
<feature type="transmembrane region" description="Helical" evidence="1">
    <location>
        <begin position="35"/>
        <end position="56"/>
    </location>
</feature>
<proteinExistence type="predicted"/>